<dbReference type="InterPro" id="IPR036832">
    <property type="entry name" value="PPK_N_dom_sf"/>
</dbReference>
<sequence length="92" mass="10460">MENPSESIFINRELSWLDFDSRVLALAKEKSVPLAERIKFAAIFGSNMDEFFMVRVGSLYDQTLLKNNKLDIVTHMTPSEQIAAITPRVAEL</sequence>
<comment type="caution">
    <text evidence="2">The sequence shown here is derived from an EMBL/GenBank/DDBJ whole genome shotgun (WGS) entry which is preliminary data.</text>
</comment>
<dbReference type="PANTHER" id="PTHR30218">
    <property type="entry name" value="POLYPHOSPHATE KINASE"/>
    <property type="match status" value="1"/>
</dbReference>
<dbReference type="GO" id="GO:0009358">
    <property type="term" value="C:polyphosphate kinase complex"/>
    <property type="evidence" value="ECO:0007669"/>
    <property type="project" value="InterPro"/>
</dbReference>
<dbReference type="SUPFAM" id="SSF140356">
    <property type="entry name" value="PPK N-terminal domain-like"/>
    <property type="match status" value="1"/>
</dbReference>
<dbReference type="EMBL" id="AJWZ01003626">
    <property type="protein sequence ID" value="EKC67701.1"/>
    <property type="molecule type" value="Genomic_DNA"/>
</dbReference>
<evidence type="ECO:0000259" key="1">
    <source>
        <dbReference type="Pfam" id="PF13089"/>
    </source>
</evidence>
<evidence type="ECO:0000313" key="2">
    <source>
        <dbReference type="EMBL" id="EKC67701.1"/>
    </source>
</evidence>
<dbReference type="PANTHER" id="PTHR30218:SF0">
    <property type="entry name" value="POLYPHOSPHATE KINASE"/>
    <property type="match status" value="1"/>
</dbReference>
<dbReference type="GO" id="GO:0008976">
    <property type="term" value="F:polyphosphate kinase activity"/>
    <property type="evidence" value="ECO:0007669"/>
    <property type="project" value="UniProtKB-EC"/>
</dbReference>
<keyword evidence="2" id="KW-0808">Transferase</keyword>
<dbReference type="EC" id="2.7.4.1" evidence="2"/>
<protein>
    <submittedName>
        <fullName evidence="2">Polyphosphate kinase</fullName>
        <ecNumber evidence="2">2.7.4.1</ecNumber>
    </submittedName>
</protein>
<keyword evidence="2" id="KW-0418">Kinase</keyword>
<dbReference type="AlphaFoldDB" id="K1U874"/>
<gene>
    <name evidence="2" type="ORF">OBE_05314</name>
</gene>
<dbReference type="Pfam" id="PF13089">
    <property type="entry name" value="PP_kinase_N"/>
    <property type="match status" value="1"/>
</dbReference>
<organism evidence="2">
    <name type="scientific">human gut metagenome</name>
    <dbReference type="NCBI Taxonomy" id="408170"/>
    <lineage>
        <taxon>unclassified sequences</taxon>
        <taxon>metagenomes</taxon>
        <taxon>organismal metagenomes</taxon>
    </lineage>
</organism>
<dbReference type="InterPro" id="IPR003414">
    <property type="entry name" value="PP_kinase"/>
</dbReference>
<dbReference type="Gene3D" id="1.20.58.310">
    <property type="entry name" value="Polyphosphate kinase N-terminal domain"/>
    <property type="match status" value="1"/>
</dbReference>
<reference evidence="2" key="1">
    <citation type="journal article" date="2013" name="Environ. Microbiol.">
        <title>Microbiota from the distal guts of lean and obese adolescents exhibit partial functional redundancy besides clear differences in community structure.</title>
        <authorList>
            <person name="Ferrer M."/>
            <person name="Ruiz A."/>
            <person name="Lanza F."/>
            <person name="Haange S.B."/>
            <person name="Oberbach A."/>
            <person name="Till H."/>
            <person name="Bargiela R."/>
            <person name="Campoy C."/>
            <person name="Segura M.T."/>
            <person name="Richter M."/>
            <person name="von Bergen M."/>
            <person name="Seifert J."/>
            <person name="Suarez A."/>
        </authorList>
    </citation>
    <scope>NUCLEOTIDE SEQUENCE</scope>
</reference>
<dbReference type="GO" id="GO:0006799">
    <property type="term" value="P:polyphosphate biosynthetic process"/>
    <property type="evidence" value="ECO:0007669"/>
    <property type="project" value="InterPro"/>
</dbReference>
<feature type="domain" description="Polyphosphate kinase N-terminal" evidence="1">
    <location>
        <begin position="9"/>
        <end position="91"/>
    </location>
</feature>
<dbReference type="InterPro" id="IPR025198">
    <property type="entry name" value="PPK_N_dom"/>
</dbReference>
<name>K1U874_9ZZZZ</name>
<proteinExistence type="predicted"/>
<accession>K1U874</accession>
<feature type="non-terminal residue" evidence="2">
    <location>
        <position position="92"/>
    </location>
</feature>